<feature type="compositionally biased region" description="Basic and acidic residues" evidence="1">
    <location>
        <begin position="149"/>
        <end position="159"/>
    </location>
</feature>
<evidence type="ECO:0000313" key="4">
    <source>
        <dbReference type="Proteomes" id="UP000664534"/>
    </source>
</evidence>
<evidence type="ECO:0000259" key="2">
    <source>
        <dbReference type="Pfam" id="PF04116"/>
    </source>
</evidence>
<feature type="domain" description="Fatty acid hydroxylase" evidence="2">
    <location>
        <begin position="6"/>
        <end position="105"/>
    </location>
</feature>
<feature type="compositionally biased region" description="Acidic residues" evidence="1">
    <location>
        <begin position="160"/>
        <end position="184"/>
    </location>
</feature>
<evidence type="ECO:0000313" key="3">
    <source>
        <dbReference type="EMBL" id="CAF9935660.1"/>
    </source>
</evidence>
<dbReference type="GO" id="GO:0008610">
    <property type="term" value="P:lipid biosynthetic process"/>
    <property type="evidence" value="ECO:0007669"/>
    <property type="project" value="InterPro"/>
</dbReference>
<organism evidence="3 4">
    <name type="scientific">Imshaugia aleurites</name>
    <dbReference type="NCBI Taxonomy" id="172621"/>
    <lineage>
        <taxon>Eukaryota</taxon>
        <taxon>Fungi</taxon>
        <taxon>Dikarya</taxon>
        <taxon>Ascomycota</taxon>
        <taxon>Pezizomycotina</taxon>
        <taxon>Lecanoromycetes</taxon>
        <taxon>OSLEUM clade</taxon>
        <taxon>Lecanoromycetidae</taxon>
        <taxon>Lecanorales</taxon>
        <taxon>Lecanorineae</taxon>
        <taxon>Parmeliaceae</taxon>
        <taxon>Imshaugia</taxon>
    </lineage>
</organism>
<dbReference type="InterPro" id="IPR006694">
    <property type="entry name" value="Fatty_acid_hydroxylase"/>
</dbReference>
<feature type="region of interest" description="Disordered" evidence="1">
    <location>
        <begin position="122"/>
        <end position="289"/>
    </location>
</feature>
<feature type="compositionally biased region" description="Acidic residues" evidence="1">
    <location>
        <begin position="241"/>
        <end position="254"/>
    </location>
</feature>
<proteinExistence type="predicted"/>
<name>A0A8H3IZ38_9LECA</name>
<reference evidence="3" key="1">
    <citation type="submission" date="2021-03" db="EMBL/GenBank/DDBJ databases">
        <authorList>
            <person name="Tagirdzhanova G."/>
        </authorList>
    </citation>
    <scope>NUCLEOTIDE SEQUENCE</scope>
</reference>
<dbReference type="Proteomes" id="UP000664534">
    <property type="component" value="Unassembled WGS sequence"/>
</dbReference>
<dbReference type="Pfam" id="PF04116">
    <property type="entry name" value="FA_hydroxylase"/>
    <property type="match status" value="1"/>
</dbReference>
<feature type="compositionally biased region" description="Basic residues" evidence="1">
    <location>
        <begin position="266"/>
        <end position="282"/>
    </location>
</feature>
<dbReference type="GO" id="GO:0016491">
    <property type="term" value="F:oxidoreductase activity"/>
    <property type="evidence" value="ECO:0007669"/>
    <property type="project" value="InterPro"/>
</dbReference>
<feature type="compositionally biased region" description="Polar residues" evidence="1">
    <location>
        <begin position="213"/>
        <end position="223"/>
    </location>
</feature>
<dbReference type="OrthoDB" id="408954at2759"/>
<protein>
    <recommendedName>
        <fullName evidence="2">Fatty acid hydroxylase domain-containing protein</fullName>
    </recommendedName>
</protein>
<accession>A0A8H3IZ38</accession>
<gene>
    <name evidence="3" type="ORF">IMSHALPRED_010306</name>
</gene>
<evidence type="ECO:0000256" key="1">
    <source>
        <dbReference type="SAM" id="MobiDB-lite"/>
    </source>
</evidence>
<feature type="compositionally biased region" description="Basic residues" evidence="1">
    <location>
        <begin position="128"/>
        <end position="148"/>
    </location>
</feature>
<comment type="caution">
    <text evidence="3">The sequence shown here is derived from an EMBL/GenBank/DDBJ whole genome shotgun (WGS) entry which is preliminary data.</text>
</comment>
<dbReference type="GO" id="GO:0005506">
    <property type="term" value="F:iron ion binding"/>
    <property type="evidence" value="ECO:0007669"/>
    <property type="project" value="InterPro"/>
</dbReference>
<dbReference type="EMBL" id="CAJPDT010000085">
    <property type="protein sequence ID" value="CAF9935660.1"/>
    <property type="molecule type" value="Genomic_DNA"/>
</dbReference>
<dbReference type="AlphaFoldDB" id="A0A8H3IZ38"/>
<sequence length="289" mass="32374">MHSSWQHTVPAPFSLVAHYDHPIAYLVHVFLPTYLPTILFRFHLLTYLLFLAIVSLEETLAYSGYNILPSAFILGGIARRQEKHLMGGGHGNYGCFGLVDFAVGTSIGEDLMDDVIDEAEETQVAKKSQGKAKAAGKKAMRKVPKKKKKNDDEERKEQEQGVESEAAENLDEEEEEQEQEEEEKEACPKPKTKGSSPDKSGKNRGKTYEEDTNGQSPEETNQNPPKRPSRTRRSEKKSSEEDAEAGGQDEDIKAEEEKPRVQAKGATRKGSQKSKAGRRPRKRSEEDDE</sequence>
<keyword evidence="4" id="KW-1185">Reference proteome</keyword>